<proteinExistence type="predicted"/>
<evidence type="ECO:0000256" key="4">
    <source>
        <dbReference type="ARBA" id="ARBA00022737"/>
    </source>
</evidence>
<dbReference type="GO" id="GO:0005634">
    <property type="term" value="C:nucleus"/>
    <property type="evidence" value="ECO:0007669"/>
    <property type="project" value="UniProtKB-SubCell"/>
</dbReference>
<dbReference type="InterPro" id="IPR011989">
    <property type="entry name" value="ARM-like"/>
</dbReference>
<dbReference type="STRING" id="1447875.A0A2B7WRS1"/>
<dbReference type="Proteomes" id="UP000223968">
    <property type="component" value="Unassembled WGS sequence"/>
</dbReference>
<dbReference type="Pfam" id="PF00514">
    <property type="entry name" value="Arm"/>
    <property type="match status" value="1"/>
</dbReference>
<dbReference type="Gene3D" id="1.25.10.10">
    <property type="entry name" value="Leucine-rich Repeat Variant"/>
    <property type="match status" value="3"/>
</dbReference>
<comment type="subcellular location">
    <subcellularLocation>
        <location evidence="2">Cytoplasm</location>
    </subcellularLocation>
    <subcellularLocation>
        <location evidence="1">Nucleus</location>
    </subcellularLocation>
</comment>
<dbReference type="GO" id="GO:0005737">
    <property type="term" value="C:cytoplasm"/>
    <property type="evidence" value="ECO:0007669"/>
    <property type="project" value="UniProtKB-SubCell"/>
</dbReference>
<organism evidence="7 8">
    <name type="scientific">Helicocarpus griseus UAMH5409</name>
    <dbReference type="NCBI Taxonomy" id="1447875"/>
    <lineage>
        <taxon>Eukaryota</taxon>
        <taxon>Fungi</taxon>
        <taxon>Dikarya</taxon>
        <taxon>Ascomycota</taxon>
        <taxon>Pezizomycotina</taxon>
        <taxon>Eurotiomycetes</taxon>
        <taxon>Eurotiomycetidae</taxon>
        <taxon>Onygenales</taxon>
        <taxon>Ajellomycetaceae</taxon>
        <taxon>Helicocarpus</taxon>
    </lineage>
</organism>
<evidence type="ECO:0000256" key="6">
    <source>
        <dbReference type="SAM" id="MobiDB-lite"/>
    </source>
</evidence>
<evidence type="ECO:0000256" key="2">
    <source>
        <dbReference type="ARBA" id="ARBA00004496"/>
    </source>
</evidence>
<keyword evidence="8" id="KW-1185">Reference proteome</keyword>
<dbReference type="PANTHER" id="PTHR15651:SF7">
    <property type="entry name" value="ARMADILLO REPEAT-CONTAINING PROTEIN 8"/>
    <property type="match status" value="1"/>
</dbReference>
<protein>
    <submittedName>
        <fullName evidence="7">Uncharacterized protein</fullName>
    </submittedName>
</protein>
<name>A0A2B7WRS1_9EURO</name>
<evidence type="ECO:0000256" key="3">
    <source>
        <dbReference type="ARBA" id="ARBA00022490"/>
    </source>
</evidence>
<feature type="region of interest" description="Disordered" evidence="6">
    <location>
        <begin position="761"/>
        <end position="780"/>
    </location>
</feature>
<sequence>MTRAATPQIISEIREPESTASRIAALRLLKNDIVGHDQRKEGWIRGGIVPLLSQVLTGRRGAGKKSVIGEVNGDTKYSLGRKNGRTEEDEVCFQTIMVIDSFAQGGPPFIPPIVAGGIIPLLLSIMSSPDCHQSLLIVVLGTLNTIADRFPLYQPQSLSHAKHLSSLLYSQDHVKTLHRIINDSMSSPSSSTQESVALAANLIAKTCSEESHKAMLASMGVLDALATKLSTFVVAQGYVLPGAENHVMDSGTLKKLPPPAPSNARLAPILRAIAVIIENSKNCAEHFITSPAMVTVFPKVPEFSPNDVKKSPWGVTYFSGFAVPHQPTSNPIDAILPSVPAVQTKSLANFPPLGSQSSYGRQGNFFSPPLTYPEATASDEDESAVISWLFAVIRAESGLTRLVAAKLATILFRLGLAKQHRVPMFGYLLLPLLIRTFEKDYEVPEDIGFLEGELTSTTLRVKEEAPAVLASLVMDCRELQKHAAEGEAIPKLAQMLKESFNAIPETEKPMWNPEKKFAETSDSNPPELRLGPRGCSPLVHHKMKVREGVLRALAALSLFKEDYRRLVCDNGVVPYIIESLKPCDPVSLDSLDGNPNPTLLAACAVARSLTRSVSVLRTNLIDAGVATPMFTLIKFPDIDVQIAATSVMCNLALDFSPMKDAMIKANIIPILCEHSHSSNTRLRLESLWTLKHITYNTTNDVKIKIIETLEPGWLKQIICSDPGDPSMRRNMEDDMGGSSSFGIGTPNSAGEQVNILNPVDMTEGDTQSQEDHRMTDIIIPPKPSLDTFLTDQSRRRKLALNGDLDQTKQARRTDIHIQEQVIDLLRNVMCGVGAPEMIDYLFQEIGQSDLFNMLADKLRPKPLSSYNGKDSVSSNKTISSPPEILLAVTFVIIHIAAGLVRHRQLLVQHPSLLKLMMPLFNNPEWRIRVNCVWVVINLTDFHDEMERPGCRERAIKLKGLGVMDRLLSLENDPASDVKERTKVALHTMRGLLQ</sequence>
<keyword evidence="4" id="KW-0677">Repeat</keyword>
<dbReference type="SUPFAM" id="SSF48371">
    <property type="entry name" value="ARM repeat"/>
    <property type="match status" value="1"/>
</dbReference>
<dbReference type="EMBL" id="PDNB01000207">
    <property type="protein sequence ID" value="PGG99286.1"/>
    <property type="molecule type" value="Genomic_DNA"/>
</dbReference>
<evidence type="ECO:0000313" key="7">
    <source>
        <dbReference type="EMBL" id="PGG99286.1"/>
    </source>
</evidence>
<evidence type="ECO:0000256" key="5">
    <source>
        <dbReference type="ARBA" id="ARBA00023242"/>
    </source>
</evidence>
<dbReference type="SMART" id="SM00185">
    <property type="entry name" value="ARM"/>
    <property type="match status" value="4"/>
</dbReference>
<comment type="caution">
    <text evidence="7">The sequence shown here is derived from an EMBL/GenBank/DDBJ whole genome shotgun (WGS) entry which is preliminary data.</text>
</comment>
<dbReference type="GO" id="GO:0043161">
    <property type="term" value="P:proteasome-mediated ubiquitin-dependent protein catabolic process"/>
    <property type="evidence" value="ECO:0007669"/>
    <property type="project" value="TreeGrafter"/>
</dbReference>
<evidence type="ECO:0000313" key="8">
    <source>
        <dbReference type="Proteomes" id="UP000223968"/>
    </source>
</evidence>
<gene>
    <name evidence="7" type="ORF">AJ79_08592</name>
</gene>
<reference evidence="7 8" key="1">
    <citation type="submission" date="2017-10" db="EMBL/GenBank/DDBJ databases">
        <title>Comparative genomics in systemic dimorphic fungi from Ajellomycetaceae.</title>
        <authorList>
            <person name="Munoz J.F."/>
            <person name="Mcewen J.G."/>
            <person name="Clay O.K."/>
            <person name="Cuomo C.A."/>
        </authorList>
    </citation>
    <scope>NUCLEOTIDE SEQUENCE [LARGE SCALE GENOMIC DNA]</scope>
    <source>
        <strain evidence="7 8">UAMH5409</strain>
    </source>
</reference>
<dbReference type="InterPro" id="IPR000225">
    <property type="entry name" value="Armadillo"/>
</dbReference>
<dbReference type="InterPro" id="IPR038739">
    <property type="entry name" value="ARMC8/Vid28"/>
</dbReference>
<keyword evidence="5" id="KW-0539">Nucleus</keyword>
<dbReference type="PANTHER" id="PTHR15651">
    <property type="entry name" value="ARMADILLO REPEAT-CONTAINING PROTEIN 8"/>
    <property type="match status" value="1"/>
</dbReference>
<dbReference type="OrthoDB" id="5559898at2759"/>
<dbReference type="AlphaFoldDB" id="A0A2B7WRS1"/>
<accession>A0A2B7WRS1</accession>
<dbReference type="GO" id="GO:0034657">
    <property type="term" value="C:GID complex"/>
    <property type="evidence" value="ECO:0007669"/>
    <property type="project" value="TreeGrafter"/>
</dbReference>
<dbReference type="InterPro" id="IPR016024">
    <property type="entry name" value="ARM-type_fold"/>
</dbReference>
<evidence type="ECO:0000256" key="1">
    <source>
        <dbReference type="ARBA" id="ARBA00004123"/>
    </source>
</evidence>
<keyword evidence="3" id="KW-0963">Cytoplasm</keyword>